<evidence type="ECO:0000256" key="1">
    <source>
        <dbReference type="SAM" id="MobiDB-lite"/>
    </source>
</evidence>
<keyword evidence="3" id="KW-1185">Reference proteome</keyword>
<evidence type="ECO:0000313" key="3">
    <source>
        <dbReference type="Proteomes" id="UP001239085"/>
    </source>
</evidence>
<name>A0ABU0P837_9MICO</name>
<gene>
    <name evidence="2" type="ORF">QFZ46_001658</name>
</gene>
<feature type="region of interest" description="Disordered" evidence="1">
    <location>
        <begin position="179"/>
        <end position="201"/>
    </location>
</feature>
<reference evidence="2 3" key="1">
    <citation type="submission" date="2023-07" db="EMBL/GenBank/DDBJ databases">
        <title>Comparative genomics of wheat-associated soil bacteria to identify genetic determinants of phenazine resistance.</title>
        <authorList>
            <person name="Mouncey N."/>
        </authorList>
    </citation>
    <scope>NUCLEOTIDE SEQUENCE [LARGE SCALE GENOMIC DNA]</scope>
    <source>
        <strain evidence="2 3">W2I7</strain>
    </source>
</reference>
<proteinExistence type="predicted"/>
<dbReference type="RefSeq" id="WP_307360304.1">
    <property type="nucleotide sequence ID" value="NZ_JAUSXK010000001.1"/>
</dbReference>
<evidence type="ECO:0008006" key="4">
    <source>
        <dbReference type="Google" id="ProtNLM"/>
    </source>
</evidence>
<dbReference type="Pfam" id="PF07388">
    <property type="entry name" value="A-2_8-polyST"/>
    <property type="match status" value="1"/>
</dbReference>
<dbReference type="EMBL" id="JAUSXK010000001">
    <property type="protein sequence ID" value="MDQ0643498.1"/>
    <property type="molecule type" value="Genomic_DNA"/>
</dbReference>
<organism evidence="2 3">
    <name type="scientific">Microbacterium murale</name>
    <dbReference type="NCBI Taxonomy" id="1081040"/>
    <lineage>
        <taxon>Bacteria</taxon>
        <taxon>Bacillati</taxon>
        <taxon>Actinomycetota</taxon>
        <taxon>Actinomycetes</taxon>
        <taxon>Micrococcales</taxon>
        <taxon>Microbacteriaceae</taxon>
        <taxon>Microbacterium</taxon>
    </lineage>
</organism>
<comment type="caution">
    <text evidence="2">The sequence shown here is derived from an EMBL/GenBank/DDBJ whole genome shotgun (WGS) entry which is preliminary data.</text>
</comment>
<accession>A0ABU0P837</accession>
<dbReference type="Proteomes" id="UP001239085">
    <property type="component" value="Unassembled WGS sequence"/>
</dbReference>
<dbReference type="InterPro" id="IPR010866">
    <property type="entry name" value="A-2_8-polyST"/>
</dbReference>
<evidence type="ECO:0000313" key="2">
    <source>
        <dbReference type="EMBL" id="MDQ0643498.1"/>
    </source>
</evidence>
<sequence length="474" mass="51790">MTQLFVLHSAYGLTTAAAALDERLIEAGDERILVPVNSARIPETSLAIHEQPNLRALCARFDRIEPLDEILSPRHPSSWHPAAADLPILNRLLTRAWSLDGDLELFVQSPQVAPARTLLTLFPNARITIIGDGLMTYSPIRVKLPRTVVERVGRVVYADVVPGVEPLVFGAARPTLLHETEPGRPSLVPQARSRGADGAQRMPVPPAAFRKALLETTAADPQLDALADGTPTVLVLGQYLSALGLVSVAEEIAMQCDMIDRAAAWDPQRIVFKPHPSAPPLVTDAVRERAEHHGAEFIEYRGVESAELVAERLDVTGVVAGFSTALPTVRALFGRPIASSGTPTVLRRLTPYENSNRVPATIVDALTRPDGPYRDPTRLQLLIDGVGYAMQPKIAVHLRPRAEELLGQLDQMERDRYFARDRLVELRLPGAPAEPIARRALRSAGGVGRAEEIRLTIKGARRRAARAWKAIRGL</sequence>
<protein>
    <recommendedName>
        <fullName evidence="4">Capsule polysaccharide biosynthesis protein</fullName>
    </recommendedName>
</protein>